<dbReference type="EMBL" id="KV441499">
    <property type="protein sequence ID" value="OAG14530.1"/>
    <property type="molecule type" value="Genomic_DNA"/>
</dbReference>
<dbReference type="PANTHER" id="PTHR24148:SF64">
    <property type="entry name" value="HETEROKARYON INCOMPATIBILITY DOMAIN-CONTAINING PROTEIN"/>
    <property type="match status" value="1"/>
</dbReference>
<dbReference type="AlphaFoldDB" id="A0A177D5U4"/>
<dbReference type="GeneID" id="29114528"/>
<dbReference type="Pfam" id="PF06985">
    <property type="entry name" value="HET"/>
    <property type="match status" value="1"/>
</dbReference>
<dbReference type="PANTHER" id="PTHR24148">
    <property type="entry name" value="ANKYRIN REPEAT DOMAIN-CONTAINING PROTEIN 39 HOMOLOG-RELATED"/>
    <property type="match status" value="1"/>
</dbReference>
<reference evidence="2 3" key="1">
    <citation type="submission" date="2016-05" db="EMBL/GenBank/DDBJ databases">
        <title>Comparative analysis of secretome profiles of manganese(II)-oxidizing ascomycete fungi.</title>
        <authorList>
            <consortium name="DOE Joint Genome Institute"/>
            <person name="Zeiner C.A."/>
            <person name="Purvine S.O."/>
            <person name="Zink E.M."/>
            <person name="Wu S."/>
            <person name="Pasa-Tolic L."/>
            <person name="Chaput D.L."/>
            <person name="Haridas S."/>
            <person name="Grigoriev I.V."/>
            <person name="Santelli C.M."/>
            <person name="Hansel C.M."/>
        </authorList>
    </citation>
    <scope>NUCLEOTIDE SEQUENCE [LARGE SCALE GENOMIC DNA]</scope>
    <source>
        <strain evidence="2 3">SRC1lrK2f</strain>
    </source>
</reference>
<organism evidence="2 3">
    <name type="scientific">Alternaria alternata</name>
    <name type="common">Alternaria rot fungus</name>
    <name type="synonym">Torula alternata</name>
    <dbReference type="NCBI Taxonomy" id="5599"/>
    <lineage>
        <taxon>Eukaryota</taxon>
        <taxon>Fungi</taxon>
        <taxon>Dikarya</taxon>
        <taxon>Ascomycota</taxon>
        <taxon>Pezizomycotina</taxon>
        <taxon>Dothideomycetes</taxon>
        <taxon>Pleosporomycetidae</taxon>
        <taxon>Pleosporales</taxon>
        <taxon>Pleosporineae</taxon>
        <taxon>Pleosporaceae</taxon>
        <taxon>Alternaria</taxon>
        <taxon>Alternaria sect. Alternaria</taxon>
        <taxon>Alternaria alternata complex</taxon>
    </lineage>
</organism>
<dbReference type="InterPro" id="IPR052895">
    <property type="entry name" value="HetReg/Transcr_Mod"/>
</dbReference>
<dbReference type="Proteomes" id="UP000077248">
    <property type="component" value="Unassembled WGS sequence"/>
</dbReference>
<dbReference type="RefSeq" id="XP_018379951.1">
    <property type="nucleotide sequence ID" value="XM_018528934.1"/>
</dbReference>
<dbReference type="KEGG" id="aalt:CC77DRAFT_1066859"/>
<evidence type="ECO:0000259" key="1">
    <source>
        <dbReference type="Pfam" id="PF06985"/>
    </source>
</evidence>
<sequence length="537" mass="61551">MPQSDYAWGNVALEMPRRLLHVPTMTSVELPLPGDQKPIYNILSYTWGRWRSIEYESINIRGTPWKIPAVDPNFAFSPKQFENVLRRVAKEVDYVWVDIACINQGRNPEDIAEGMDQIGKQMGIFKGAREAYVWLHSSSRNQLDKIDESEEDFLEFTDMLGRLEQARHAYADPPDEGPAIQTLDSAMTALRSWTSDPWFSSLWTLQESVLRRDAIILSCEGEIVLSADDETPMDLSMAGNFLLNVLKRTYRFVKTSTNSPVLLKKISEARDEIRSNILAFMICNNPNVAFGLARHRTAKREEDQIYGIMQVYGLRLGKTMEPDKSFTLEQLKDQLSIRLNEQSPVLAQMFVHSQTPRAGRSWQITQQCWVPSPLISCELRAREANDCSVSIDANMRAIITGRAWPLADMIPLLEDEWNWGNLILDCNSNIGNASWKSIERGDPQVLAHTDRRLRERCDEIRRALSDSLDNILPVEELILVYTGRIQDRESVHLSLVLLRQQEFWKGSHLWVRVGICYWRSQLDQLPPNPIGGDFCVI</sequence>
<dbReference type="InterPro" id="IPR010730">
    <property type="entry name" value="HET"/>
</dbReference>
<evidence type="ECO:0000313" key="3">
    <source>
        <dbReference type="Proteomes" id="UP000077248"/>
    </source>
</evidence>
<evidence type="ECO:0000313" key="2">
    <source>
        <dbReference type="EMBL" id="OAG14530.1"/>
    </source>
</evidence>
<name>A0A177D5U4_ALTAL</name>
<keyword evidence="3" id="KW-1185">Reference proteome</keyword>
<protein>
    <recommendedName>
        <fullName evidence="1">Heterokaryon incompatibility domain-containing protein</fullName>
    </recommendedName>
</protein>
<accession>A0A177D5U4</accession>
<gene>
    <name evidence="2" type="ORF">CC77DRAFT_1066859</name>
</gene>
<dbReference type="VEuPathDB" id="FungiDB:CC77DRAFT_1066859"/>
<dbReference type="OMA" id="CELRARE"/>
<proteinExistence type="predicted"/>
<feature type="domain" description="Heterokaryon incompatibility" evidence="1">
    <location>
        <begin position="40"/>
        <end position="207"/>
    </location>
</feature>